<organism evidence="1 2">
    <name type="scientific">Caballeronia udeis</name>
    <dbReference type="NCBI Taxonomy" id="1232866"/>
    <lineage>
        <taxon>Bacteria</taxon>
        <taxon>Pseudomonadati</taxon>
        <taxon>Pseudomonadota</taxon>
        <taxon>Betaproteobacteria</taxon>
        <taxon>Burkholderiales</taxon>
        <taxon>Burkholderiaceae</taxon>
        <taxon>Caballeronia</taxon>
    </lineage>
</organism>
<name>A0ABW8MV69_9BURK</name>
<gene>
    <name evidence="1" type="ORF">ABH943_007652</name>
</gene>
<sequence>MPREIPQSSGPSPIRDSRVVDVIQRLNASRRHPERGAFDGPSRHDAEAFADYGFSIRPDQGDLIYLLCRAMGAKRVVDFATSIGMSALYFAAAMRDNGGGLVIGSELVQAKVDTARANLSDAGLADFADIRVGDARETLRDLGGPIDFALIDGWPQPEGPSLARTVIEIIAPQLRVGGYVLNDNAEPDFLDFIRDPANGFISTTLPIKRGTELALKIG</sequence>
<dbReference type="CDD" id="cd02440">
    <property type="entry name" value="AdoMet_MTases"/>
    <property type="match status" value="1"/>
</dbReference>
<dbReference type="Gene3D" id="3.40.50.150">
    <property type="entry name" value="Vaccinia Virus protein VP39"/>
    <property type="match status" value="1"/>
</dbReference>
<comment type="caution">
    <text evidence="1">The sequence shown here is derived from an EMBL/GenBank/DDBJ whole genome shotgun (WGS) entry which is preliminary data.</text>
</comment>
<dbReference type="SUPFAM" id="SSF53335">
    <property type="entry name" value="S-adenosyl-L-methionine-dependent methyltransferases"/>
    <property type="match status" value="1"/>
</dbReference>
<reference evidence="1 2" key="1">
    <citation type="submission" date="2024-10" db="EMBL/GenBank/DDBJ databases">
        <authorList>
            <person name="Deangelis K."/>
            <person name="Huntemann M."/>
            <person name="Clum A."/>
            <person name="Wang J."/>
            <person name="Palaniappan K."/>
            <person name="Ritter S."/>
            <person name="Chen I.-M."/>
            <person name="Stamatis D."/>
            <person name="Reddy T."/>
            <person name="O'Malley R."/>
            <person name="Daum C."/>
            <person name="Ng V."/>
            <person name="Ivanova N."/>
            <person name="Kyrpides N."/>
            <person name="Woyke T."/>
        </authorList>
    </citation>
    <scope>NUCLEOTIDE SEQUENCE [LARGE SCALE GENOMIC DNA]</scope>
    <source>
        <strain evidence="1 2">GAS97</strain>
    </source>
</reference>
<evidence type="ECO:0000313" key="2">
    <source>
        <dbReference type="Proteomes" id="UP001620514"/>
    </source>
</evidence>
<accession>A0ABW8MV69</accession>
<dbReference type="PANTHER" id="PTHR43167:SF1">
    <property type="entry name" value="PUTATIVE (AFU_ORTHOLOGUE AFUA_6G01830)-RELATED"/>
    <property type="match status" value="1"/>
</dbReference>
<reference evidence="1 2" key="2">
    <citation type="submission" date="2024-11" db="EMBL/GenBank/DDBJ databases">
        <title>Using genomics to understand microbial adaptation to soil warming.</title>
        <authorList>
            <person name="Deangelis K.M. PhD."/>
        </authorList>
    </citation>
    <scope>NUCLEOTIDE SEQUENCE [LARGE SCALE GENOMIC DNA]</scope>
    <source>
        <strain evidence="1 2">GAS97</strain>
    </source>
</reference>
<dbReference type="InterPro" id="IPR029063">
    <property type="entry name" value="SAM-dependent_MTases_sf"/>
</dbReference>
<dbReference type="PANTHER" id="PTHR43167">
    <property type="entry name" value="PUTATIVE (AFU_ORTHOLOGUE AFUA_6G01830)-RELATED"/>
    <property type="match status" value="1"/>
</dbReference>
<dbReference type="EMBL" id="JBIYDN010000036">
    <property type="protein sequence ID" value="MFK4447615.1"/>
    <property type="molecule type" value="Genomic_DNA"/>
</dbReference>
<proteinExistence type="predicted"/>
<keyword evidence="2" id="KW-1185">Reference proteome</keyword>
<dbReference type="Pfam" id="PF13578">
    <property type="entry name" value="Methyltransf_24"/>
    <property type="match status" value="1"/>
</dbReference>
<dbReference type="Proteomes" id="UP001620514">
    <property type="component" value="Unassembled WGS sequence"/>
</dbReference>
<protein>
    <submittedName>
        <fullName evidence="1">O-methyltransferase YrrM</fullName>
    </submittedName>
</protein>
<evidence type="ECO:0000313" key="1">
    <source>
        <dbReference type="EMBL" id="MFK4447615.1"/>
    </source>
</evidence>
<dbReference type="RefSeq" id="WP_404613363.1">
    <property type="nucleotide sequence ID" value="NZ_JBIYDN010000036.1"/>
</dbReference>